<dbReference type="Proteomes" id="UP000656881">
    <property type="component" value="Unassembled WGS sequence"/>
</dbReference>
<keyword evidence="3" id="KW-1185">Reference proteome</keyword>
<protein>
    <submittedName>
        <fullName evidence="2">Uncharacterized protein</fullName>
    </submittedName>
</protein>
<feature type="compositionally biased region" description="Basic and acidic residues" evidence="1">
    <location>
        <begin position="463"/>
        <end position="477"/>
    </location>
</feature>
<name>A0ABQ2MK92_9ACTN</name>
<feature type="region of interest" description="Disordered" evidence="1">
    <location>
        <begin position="411"/>
        <end position="477"/>
    </location>
</feature>
<organism evidence="2 3">
    <name type="scientific">Streptomyces lasiicapitis</name>
    <dbReference type="NCBI Taxonomy" id="1923961"/>
    <lineage>
        <taxon>Bacteria</taxon>
        <taxon>Bacillati</taxon>
        <taxon>Actinomycetota</taxon>
        <taxon>Actinomycetes</taxon>
        <taxon>Kitasatosporales</taxon>
        <taxon>Streptomycetaceae</taxon>
        <taxon>Streptomyces</taxon>
    </lineage>
</organism>
<accession>A0ABQ2MK92</accession>
<proteinExistence type="predicted"/>
<evidence type="ECO:0000313" key="2">
    <source>
        <dbReference type="EMBL" id="GGO54082.1"/>
    </source>
</evidence>
<reference evidence="3" key="1">
    <citation type="journal article" date="2019" name="Int. J. Syst. Evol. Microbiol.">
        <title>The Global Catalogue of Microorganisms (GCM) 10K type strain sequencing project: providing services to taxonomists for standard genome sequencing and annotation.</title>
        <authorList>
            <consortium name="The Broad Institute Genomics Platform"/>
            <consortium name="The Broad Institute Genome Sequencing Center for Infectious Disease"/>
            <person name="Wu L."/>
            <person name="Ma J."/>
        </authorList>
    </citation>
    <scope>NUCLEOTIDE SEQUENCE [LARGE SCALE GENOMIC DNA]</scope>
    <source>
        <strain evidence="3">CGMCC 4.7349</strain>
    </source>
</reference>
<sequence>MTNGHELVRVIGGGDFLSGRRLSLGLELTEDAVAKYRMYYFDLDAYTLNGGGPMPSWEGSVVGGVLGRITHVTVGGGASGEVAVGHVTLANRQSAYANTGSAMIGWQGEAAHSRIQRLAREEQIPLAYKGNSTATPTKIGAQAVASLLDLMQDAADTDEGRLYEPRDLLGLAFRTRASHYTQPAALTLDYTAREVVAPLEPVDDDQAVRNDITVQRSGGSFARAVCESGPLSVQAPPRGIGRYAEQVTTNLATDDQCTPVAWWRLHRGTWDAARYPAVTVALHEAPHLAGPASAVDVGHRIAMTNPPPWLPPERVELLVEGYTETLGVRTWELAFSCAPGGPWLVATSDHAEYATAGPDDCTLAAPLDAHATTPEVITTAGPPWPLSSRNPDLYPITVRIGGERLTITAVQSAPGGGAGNSPSAEPTTALPSHIERAPPCSSPGSRSLRYRWGPTGSPHRPPHQSDPKHQLDGYRTS</sequence>
<dbReference type="EMBL" id="BMNG01000015">
    <property type="protein sequence ID" value="GGO54082.1"/>
    <property type="molecule type" value="Genomic_DNA"/>
</dbReference>
<comment type="caution">
    <text evidence="2">The sequence shown here is derived from an EMBL/GenBank/DDBJ whole genome shotgun (WGS) entry which is preliminary data.</text>
</comment>
<gene>
    <name evidence="2" type="ORF">GCM10012286_63010</name>
</gene>
<evidence type="ECO:0000256" key="1">
    <source>
        <dbReference type="SAM" id="MobiDB-lite"/>
    </source>
</evidence>
<evidence type="ECO:0000313" key="3">
    <source>
        <dbReference type="Proteomes" id="UP000656881"/>
    </source>
</evidence>